<proteinExistence type="inferred from homology"/>
<dbReference type="GO" id="GO:0009252">
    <property type="term" value="P:peptidoglycan biosynthetic process"/>
    <property type="evidence" value="ECO:0007669"/>
    <property type="project" value="UniProtKB-UniRule"/>
</dbReference>
<dbReference type="InterPro" id="IPR015946">
    <property type="entry name" value="KH_dom-like_a/b"/>
</dbReference>
<organism evidence="4 5">
    <name type="scientific">Candidatus Harrisonbacteria bacterium CG10_big_fil_rev_8_21_14_0_10_44_23</name>
    <dbReference type="NCBI Taxonomy" id="1974585"/>
    <lineage>
        <taxon>Bacteria</taxon>
        <taxon>Candidatus Harrisoniibacteriota</taxon>
    </lineage>
</organism>
<dbReference type="CDD" id="cd22533">
    <property type="entry name" value="KH-II_YlqC-like"/>
    <property type="match status" value="1"/>
</dbReference>
<evidence type="ECO:0000256" key="1">
    <source>
        <dbReference type="ARBA" id="ARBA00022490"/>
    </source>
</evidence>
<keyword evidence="3" id="KW-0961">Cell wall biogenesis/degradation</keyword>
<dbReference type="Pfam" id="PF13083">
    <property type="entry name" value="KH_KhpA-B"/>
    <property type="match status" value="1"/>
</dbReference>
<keyword evidence="3" id="KW-0133">Cell shape</keyword>
<dbReference type="HAMAP" id="MF_00088">
    <property type="entry name" value="KhpA"/>
    <property type="match status" value="1"/>
</dbReference>
<sequence>MESQDKEVLETILKAIVNQPEKVLVTRTTDEMGVLLTVKLGEGDAGVVIGKQGQSITAIRSVINIVGRKNQAKVNVKLDVPERHREVAGTESHP</sequence>
<evidence type="ECO:0000256" key="3">
    <source>
        <dbReference type="HAMAP-Rule" id="MF_00088"/>
    </source>
</evidence>
<gene>
    <name evidence="3" type="primary">khpA</name>
    <name evidence="4" type="ORF">COU09_02715</name>
</gene>
<dbReference type="Proteomes" id="UP000229615">
    <property type="component" value="Unassembled WGS sequence"/>
</dbReference>
<dbReference type="AlphaFoldDB" id="A0A2H0UPP5"/>
<comment type="subunit">
    <text evidence="3">Forms a complex with KhpB.</text>
</comment>
<dbReference type="InterPro" id="IPR020627">
    <property type="entry name" value="KhpA"/>
</dbReference>
<comment type="subcellular location">
    <subcellularLocation>
        <location evidence="3">Cytoplasm</location>
    </subcellularLocation>
</comment>
<dbReference type="Gene3D" id="3.30.300.20">
    <property type="match status" value="1"/>
</dbReference>
<protein>
    <recommendedName>
        <fullName evidence="3">RNA-binding protein KhpA</fullName>
    </recommendedName>
    <alternativeName>
        <fullName evidence="3">KH-domain protein A</fullName>
    </alternativeName>
</protein>
<evidence type="ECO:0000313" key="5">
    <source>
        <dbReference type="Proteomes" id="UP000229615"/>
    </source>
</evidence>
<reference evidence="5" key="1">
    <citation type="submission" date="2017-09" db="EMBL/GenBank/DDBJ databases">
        <title>Depth-based differentiation of microbial function through sediment-hosted aquifers and enrichment of novel symbionts in the deep terrestrial subsurface.</title>
        <authorList>
            <person name="Probst A.J."/>
            <person name="Ladd B."/>
            <person name="Jarett J.K."/>
            <person name="Geller-Mcgrath D.E."/>
            <person name="Sieber C.M.K."/>
            <person name="Emerson J.B."/>
            <person name="Anantharaman K."/>
            <person name="Thomas B.C."/>
            <person name="Malmstrom R."/>
            <person name="Stieglmeier M."/>
            <person name="Klingl A."/>
            <person name="Woyke T."/>
            <person name="Ryan C.M."/>
            <person name="Banfield J.F."/>
        </authorList>
    </citation>
    <scope>NUCLEOTIDE SEQUENCE [LARGE SCALE GENOMIC DNA]</scope>
</reference>
<comment type="similarity">
    <text evidence="3">Belongs to the KhpA RNA-binding protein family.</text>
</comment>
<accession>A0A2H0UPP5</accession>
<dbReference type="PANTHER" id="PTHR34654">
    <property type="entry name" value="UPF0109 PROTEIN SCO5592"/>
    <property type="match status" value="1"/>
</dbReference>
<dbReference type="GO" id="GO:0008360">
    <property type="term" value="P:regulation of cell shape"/>
    <property type="evidence" value="ECO:0007669"/>
    <property type="project" value="UniProtKB-KW"/>
</dbReference>
<dbReference type="InterPro" id="IPR009019">
    <property type="entry name" value="KH_sf_prok-type"/>
</dbReference>
<dbReference type="SUPFAM" id="SSF54814">
    <property type="entry name" value="Prokaryotic type KH domain (KH-domain type II)"/>
    <property type="match status" value="1"/>
</dbReference>
<dbReference type="PANTHER" id="PTHR34654:SF1">
    <property type="entry name" value="RNA-BINDING PROTEIN KHPA"/>
    <property type="match status" value="1"/>
</dbReference>
<evidence type="ECO:0000313" key="4">
    <source>
        <dbReference type="EMBL" id="PIR88361.1"/>
    </source>
</evidence>
<name>A0A2H0UPP5_9BACT</name>
<dbReference type="GO" id="GO:0071555">
    <property type="term" value="P:cell wall organization"/>
    <property type="evidence" value="ECO:0007669"/>
    <property type="project" value="UniProtKB-KW"/>
</dbReference>
<dbReference type="GO" id="GO:0003723">
    <property type="term" value="F:RNA binding"/>
    <property type="evidence" value="ECO:0007669"/>
    <property type="project" value="UniProtKB-UniRule"/>
</dbReference>
<keyword evidence="2 3" id="KW-0694">RNA-binding</keyword>
<keyword evidence="1 3" id="KW-0963">Cytoplasm</keyword>
<comment type="caution">
    <text evidence="4">The sequence shown here is derived from an EMBL/GenBank/DDBJ whole genome shotgun (WGS) entry which is preliminary data.</text>
</comment>
<keyword evidence="3" id="KW-0143">Chaperone</keyword>
<dbReference type="EMBL" id="PFBB01000030">
    <property type="protein sequence ID" value="PIR88361.1"/>
    <property type="molecule type" value="Genomic_DNA"/>
</dbReference>
<comment type="function">
    <text evidence="3">A probable RNA chaperone. Forms a complex with KhpB which binds to cellular RNA and controls its expression. Plays a role in peptidoglycan (PG) homeostasis and cell length regulation.</text>
</comment>
<dbReference type="GO" id="GO:0005737">
    <property type="term" value="C:cytoplasm"/>
    <property type="evidence" value="ECO:0007669"/>
    <property type="project" value="UniProtKB-SubCell"/>
</dbReference>
<evidence type="ECO:0000256" key="2">
    <source>
        <dbReference type="ARBA" id="ARBA00022884"/>
    </source>
</evidence>